<protein>
    <submittedName>
        <fullName evidence="1">Uncharacterized protein</fullName>
    </submittedName>
</protein>
<dbReference type="Proteomes" id="UP000299102">
    <property type="component" value="Unassembled WGS sequence"/>
</dbReference>
<keyword evidence="2" id="KW-1185">Reference proteome</keyword>
<gene>
    <name evidence="1" type="ORF">EVAR_50705_1</name>
</gene>
<dbReference type="EMBL" id="BGZK01001331">
    <property type="protein sequence ID" value="GBP77445.1"/>
    <property type="molecule type" value="Genomic_DNA"/>
</dbReference>
<evidence type="ECO:0000313" key="1">
    <source>
        <dbReference type="EMBL" id="GBP77445.1"/>
    </source>
</evidence>
<evidence type="ECO:0000313" key="2">
    <source>
        <dbReference type="Proteomes" id="UP000299102"/>
    </source>
</evidence>
<organism evidence="1 2">
    <name type="scientific">Eumeta variegata</name>
    <name type="common">Bagworm moth</name>
    <name type="synonym">Eumeta japonica</name>
    <dbReference type="NCBI Taxonomy" id="151549"/>
    <lineage>
        <taxon>Eukaryota</taxon>
        <taxon>Metazoa</taxon>
        <taxon>Ecdysozoa</taxon>
        <taxon>Arthropoda</taxon>
        <taxon>Hexapoda</taxon>
        <taxon>Insecta</taxon>
        <taxon>Pterygota</taxon>
        <taxon>Neoptera</taxon>
        <taxon>Endopterygota</taxon>
        <taxon>Lepidoptera</taxon>
        <taxon>Glossata</taxon>
        <taxon>Ditrysia</taxon>
        <taxon>Tineoidea</taxon>
        <taxon>Psychidae</taxon>
        <taxon>Oiketicinae</taxon>
        <taxon>Eumeta</taxon>
    </lineage>
</organism>
<accession>A0A4C1YSY7</accession>
<proteinExistence type="predicted"/>
<reference evidence="1 2" key="1">
    <citation type="journal article" date="2019" name="Commun. Biol.">
        <title>The bagworm genome reveals a unique fibroin gene that provides high tensile strength.</title>
        <authorList>
            <person name="Kono N."/>
            <person name="Nakamura H."/>
            <person name="Ohtoshi R."/>
            <person name="Tomita M."/>
            <person name="Numata K."/>
            <person name="Arakawa K."/>
        </authorList>
    </citation>
    <scope>NUCLEOTIDE SEQUENCE [LARGE SCALE GENOMIC DNA]</scope>
</reference>
<dbReference type="AlphaFoldDB" id="A0A4C1YSY7"/>
<comment type="caution">
    <text evidence="1">The sequence shown here is derived from an EMBL/GenBank/DDBJ whole genome shotgun (WGS) entry which is preliminary data.</text>
</comment>
<name>A0A4C1YSY7_EUMVA</name>
<sequence>MLLCQWRDDRGVRSELFFQIIGYHFSSSLGIVTTNDCMVGNRTYGSPRRDVEIGRQVVAKDSPPCSPAEWRLYPRQQWSQMRIPGAAFLGTPKIPPSLYAASSFAVANAMLRSLQL</sequence>